<keyword evidence="4" id="KW-1185">Reference proteome</keyword>
<geneLocation type="plasmid" evidence="3 4">
    <name>lp54</name>
</geneLocation>
<accession>A0ABZ0CGC7</accession>
<keyword evidence="2" id="KW-0732">Signal</keyword>
<dbReference type="Pfam" id="PF05714">
    <property type="entry name" value="PFam54_60"/>
    <property type="match status" value="1"/>
</dbReference>
<dbReference type="Proteomes" id="UP001305787">
    <property type="component" value="Plasmid lp54"/>
</dbReference>
<evidence type="ECO:0000256" key="1">
    <source>
        <dbReference type="SAM" id="Coils"/>
    </source>
</evidence>
<dbReference type="Gene3D" id="1.10.3160.10">
    <property type="entry name" value="Bbcrasp-1"/>
    <property type="match status" value="1"/>
</dbReference>
<dbReference type="RefSeq" id="WP_316255745.1">
    <property type="nucleotide sequence ID" value="NZ_CP132460.1"/>
</dbReference>
<evidence type="ECO:0000313" key="4">
    <source>
        <dbReference type="Proteomes" id="UP001305787"/>
    </source>
</evidence>
<evidence type="ECO:0000256" key="2">
    <source>
        <dbReference type="SAM" id="SignalP"/>
    </source>
</evidence>
<name>A0ABZ0CGC7_BORAD</name>
<keyword evidence="1" id="KW-0175">Coiled coil</keyword>
<reference evidence="3" key="1">
    <citation type="submission" date="2023-07" db="EMBL/GenBank/DDBJ databases">
        <title>Genome sequencing of multiple Borrelia sensu lato isolates.</title>
        <authorList>
            <person name="Mongodin E.F."/>
            <person name="Rudenko N."/>
            <person name="Fraser C.M."/>
            <person name="Schutzer S."/>
            <person name="Luft B."/>
            <person name="Morgan R."/>
            <person name="Chastens S."/>
            <person name="Qiu W."/>
        </authorList>
    </citation>
    <scope>NUCLEOTIDE SEQUENCE [LARGE SCALE GENOMIC DNA]</scope>
    <source>
        <strain evidence="3">21038</strain>
    </source>
</reference>
<evidence type="ECO:0000313" key="3">
    <source>
        <dbReference type="EMBL" id="WNY66386.1"/>
    </source>
</evidence>
<sequence>MITINPNTIKLSIIAAILTLICISCAVNHNPLDSKVISSYTNAKEEYTNVKEEYTKNSENASGDLNSLNQKSPKETAIAKLKEFGNKLEAQKNEETTKIAKNPTKGHFADLVGVYPVYYGKDKEAKEKLEKAIQSKLYVASTEIQEAEKLQIERIIQASLNYDSEKINKLKKILETLKGSEEHKDPIRLLLYNKALDIQKQLDEYLELIKKDSELNTLSLQKLKELLIHVEFDLMLKEKLKETLKKTVDEVSQRIEEIEKDYFVEKNSENGISQDQIAKIENSRKIDYILGYIAENYLIFDYVIRDAKFKQEKFNELQNN</sequence>
<dbReference type="InterPro" id="IPR008421">
    <property type="entry name" value="Borrelia_lipoprotein_PFam54/60"/>
</dbReference>
<feature type="signal peptide" evidence="2">
    <location>
        <begin position="1"/>
        <end position="26"/>
    </location>
</feature>
<dbReference type="NCBIfam" id="NF033729">
    <property type="entry name" value="borfam54_2"/>
    <property type="match status" value="1"/>
</dbReference>
<protein>
    <submittedName>
        <fullName evidence="3">Complement regulator-acquiring protein</fullName>
    </submittedName>
</protein>
<keyword evidence="3" id="KW-0614">Plasmid</keyword>
<feature type="coiled-coil region" evidence="1">
    <location>
        <begin position="37"/>
        <end position="94"/>
    </location>
</feature>
<gene>
    <name evidence="3" type="ORF">QIA45_04765</name>
</gene>
<organism evidence="3 4">
    <name type="scientific">Borrelia andersonii</name>
    <name type="common">Borreliella andersonii</name>
    <dbReference type="NCBI Taxonomy" id="42109"/>
    <lineage>
        <taxon>Bacteria</taxon>
        <taxon>Pseudomonadati</taxon>
        <taxon>Spirochaetota</taxon>
        <taxon>Spirochaetia</taxon>
        <taxon>Spirochaetales</taxon>
        <taxon>Borreliaceae</taxon>
        <taxon>Borreliella</taxon>
    </lineage>
</organism>
<proteinExistence type="predicted"/>
<dbReference type="EMBL" id="CP132460">
    <property type="protein sequence ID" value="WNY66386.1"/>
    <property type="molecule type" value="Genomic_DNA"/>
</dbReference>
<feature type="chain" id="PRO_5045937885" evidence="2">
    <location>
        <begin position="27"/>
        <end position="320"/>
    </location>
</feature>